<evidence type="ECO:0000313" key="2">
    <source>
        <dbReference type="EMBL" id="MDN0088821.1"/>
    </source>
</evidence>
<keyword evidence="2" id="KW-0966">Cell projection</keyword>
<protein>
    <submittedName>
        <fullName evidence="2">Flagellar protein FlhE</fullName>
    </submittedName>
</protein>
<dbReference type="Proteomes" id="UP001167864">
    <property type="component" value="Unassembled WGS sequence"/>
</dbReference>
<proteinExistence type="predicted"/>
<dbReference type="EMBL" id="JAUEHU010000017">
    <property type="protein sequence ID" value="MDN0088821.1"/>
    <property type="molecule type" value="Genomic_DNA"/>
</dbReference>
<reference evidence="2" key="1">
    <citation type="submission" date="2023-06" db="EMBL/GenBank/DDBJ databases">
        <authorList>
            <person name="Polev D.E."/>
            <person name="Saitova A.T."/>
            <person name="Bogumilchik E.A."/>
            <person name="Kokorina G.I."/>
            <person name="Voskresenskaia E.A."/>
        </authorList>
    </citation>
    <scope>NUCLEOTIDE SEQUENCE</scope>
    <source>
        <strain evidence="2">2145 StPb PI</strain>
    </source>
</reference>
<dbReference type="Pfam" id="PF06366">
    <property type="entry name" value="FlhE"/>
    <property type="match status" value="1"/>
</dbReference>
<keyword evidence="2" id="KW-0282">Flagellum</keyword>
<sequence length="136" mass="14472">MKFHALLLAALVSLSWGAYSASGSWVADDIGVTQTLRGVPTSSPVLRPTTPYVTADHRIVSVSWRIQLLSAAPNGLQMKLCSPSRCIDLNGGSGISRGLAGESATSPLTFVYMIQGQGRVNPPLQVMSNQVIVNYQ</sequence>
<feature type="signal peptide" evidence="1">
    <location>
        <begin position="1"/>
        <end position="20"/>
    </location>
</feature>
<keyword evidence="1" id="KW-0732">Signal</keyword>
<keyword evidence="2" id="KW-0969">Cilium</keyword>
<feature type="chain" id="PRO_5043925110" evidence="1">
    <location>
        <begin position="21"/>
        <end position="136"/>
    </location>
</feature>
<name>A0AAW7K252_9GAMM</name>
<dbReference type="RefSeq" id="WP_289818235.1">
    <property type="nucleotide sequence ID" value="NZ_JAUEHU010000017.1"/>
</dbReference>
<comment type="caution">
    <text evidence="2">The sequence shown here is derived from an EMBL/GenBank/DDBJ whole genome shotgun (WGS) entry which is preliminary data.</text>
</comment>
<gene>
    <name evidence="2" type="ORF">QVN42_15815</name>
</gene>
<evidence type="ECO:0000313" key="3">
    <source>
        <dbReference type="Proteomes" id="UP001167864"/>
    </source>
</evidence>
<evidence type="ECO:0000256" key="1">
    <source>
        <dbReference type="SAM" id="SignalP"/>
    </source>
</evidence>
<dbReference type="InterPro" id="IPR009420">
    <property type="entry name" value="FlhE"/>
</dbReference>
<dbReference type="AlphaFoldDB" id="A0AAW7K252"/>
<accession>A0AAW7K252</accession>
<organism evidence="2 3">
    <name type="scientific">Yersinia nurmii</name>
    <dbReference type="NCBI Taxonomy" id="685706"/>
    <lineage>
        <taxon>Bacteria</taxon>
        <taxon>Pseudomonadati</taxon>
        <taxon>Pseudomonadota</taxon>
        <taxon>Gammaproteobacteria</taxon>
        <taxon>Enterobacterales</taxon>
        <taxon>Yersiniaceae</taxon>
        <taxon>Yersinia</taxon>
    </lineage>
</organism>